<evidence type="ECO:0000256" key="1">
    <source>
        <dbReference type="SAM" id="MobiDB-lite"/>
    </source>
</evidence>
<dbReference type="AlphaFoldDB" id="A0A3G8MA63"/>
<dbReference type="Proteomes" id="UP000273982">
    <property type="component" value="Chromosome"/>
</dbReference>
<evidence type="ECO:0000313" key="2">
    <source>
        <dbReference type="EMBL" id="AZG77698.1"/>
    </source>
</evidence>
<reference evidence="2 3" key="1">
    <citation type="submission" date="2018-11" db="EMBL/GenBank/DDBJ databases">
        <title>Genome squencing of methanotrophic bacteria isolated from alkaline groundwater in Korea.</title>
        <authorList>
            <person name="Nguyen L.N."/>
        </authorList>
    </citation>
    <scope>NUCLEOTIDE SEQUENCE [LARGE SCALE GENOMIC DNA]</scope>
    <source>
        <strain evidence="2 3">GW6</strain>
    </source>
</reference>
<dbReference type="EMBL" id="CP034086">
    <property type="protein sequence ID" value="AZG77698.1"/>
    <property type="molecule type" value="Genomic_DNA"/>
</dbReference>
<sequence>MQSGEREIAHAGEAPIVVEAFYRYGYRGRSMLAIRAPFAMGADGADIIGRAIETGARHYVVVSIARQTSGPIHPGEPLGVELRASDACEDSSG</sequence>
<proteinExistence type="predicted"/>
<organism evidence="2 3">
    <name type="scientific">Methylocystis rosea</name>
    <dbReference type="NCBI Taxonomy" id="173366"/>
    <lineage>
        <taxon>Bacteria</taxon>
        <taxon>Pseudomonadati</taxon>
        <taxon>Pseudomonadota</taxon>
        <taxon>Alphaproteobacteria</taxon>
        <taxon>Hyphomicrobiales</taxon>
        <taxon>Methylocystaceae</taxon>
        <taxon>Methylocystis</taxon>
    </lineage>
</organism>
<dbReference type="KEGG" id="mros:EHO51_13725"/>
<accession>A0A3G8MA63</accession>
<evidence type="ECO:0000313" key="3">
    <source>
        <dbReference type="Proteomes" id="UP000273982"/>
    </source>
</evidence>
<protein>
    <submittedName>
        <fullName evidence="2">Uncharacterized protein</fullName>
    </submittedName>
</protein>
<dbReference type="RefSeq" id="WP_124739353.1">
    <property type="nucleotide sequence ID" value="NZ_CP034086.1"/>
</dbReference>
<gene>
    <name evidence="2" type="ORF">EHO51_13725</name>
</gene>
<name>A0A3G8MA63_9HYPH</name>
<feature type="region of interest" description="Disordered" evidence="1">
    <location>
        <begin position="73"/>
        <end position="93"/>
    </location>
</feature>